<keyword evidence="3" id="KW-1185">Reference proteome</keyword>
<evidence type="ECO:0000256" key="1">
    <source>
        <dbReference type="SAM" id="MobiDB-lite"/>
    </source>
</evidence>
<dbReference type="EMBL" id="JAGHQM010001310">
    <property type="protein sequence ID" value="KAH0555895.1"/>
    <property type="molecule type" value="Genomic_DNA"/>
</dbReference>
<organism evidence="2 3">
    <name type="scientific">Trichoglossum hirsutum</name>
    <dbReference type="NCBI Taxonomy" id="265104"/>
    <lineage>
        <taxon>Eukaryota</taxon>
        <taxon>Fungi</taxon>
        <taxon>Dikarya</taxon>
        <taxon>Ascomycota</taxon>
        <taxon>Pezizomycotina</taxon>
        <taxon>Geoglossomycetes</taxon>
        <taxon>Geoglossales</taxon>
        <taxon>Geoglossaceae</taxon>
        <taxon>Trichoglossum</taxon>
    </lineage>
</organism>
<evidence type="ECO:0000313" key="3">
    <source>
        <dbReference type="Proteomes" id="UP000750711"/>
    </source>
</evidence>
<sequence>MSTLGPEQERLRPYPLYNATLTLYRLSPLYRASTSPLLVNAALTQHAHHLKDLLAGEVLRGVRVGLAVAGDEGLARAGKLKGCRWKVLGDEASWIERERRLQQGANGTVGDIMEADEEEEFTPETIRGIHVEVEYEKITYMAVLLQDTSSLAVEEGHEFTHLPLLAMRMPGPLRETFLEYLSTAFDTHTSPLKLSSEFLISSLERFLAEITTPNQDDVDDADEHTTQMLNSLKNTVRDLAVTLSFTTPVTPSLKSLDITISKADVPGFIAYGKRLQQPSESTESPDGVSRRKRNQPTPIAASGPFASALSQYTKTHLAFSLTHPDIAISKIACGAFALGADGRVKIFSPVGLETAGEAPTRSHIATAGLLHGLIQRAEAVGGEA</sequence>
<dbReference type="Proteomes" id="UP000750711">
    <property type="component" value="Unassembled WGS sequence"/>
</dbReference>
<accession>A0A9P8L7V7</accession>
<evidence type="ECO:0008006" key="4">
    <source>
        <dbReference type="Google" id="ProtNLM"/>
    </source>
</evidence>
<gene>
    <name evidence="2" type="ORF">GP486_006160</name>
</gene>
<dbReference type="InterPro" id="IPR025204">
    <property type="entry name" value="CENP-L"/>
</dbReference>
<name>A0A9P8L7V7_9PEZI</name>
<reference evidence="2" key="1">
    <citation type="submission" date="2021-03" db="EMBL/GenBank/DDBJ databases">
        <title>Comparative genomics and phylogenomic investigation of the class Geoglossomycetes provide insights into ecological specialization and systematics.</title>
        <authorList>
            <person name="Melie T."/>
            <person name="Pirro S."/>
            <person name="Miller A.N."/>
            <person name="Quandt A."/>
        </authorList>
    </citation>
    <scope>NUCLEOTIDE SEQUENCE</scope>
    <source>
        <strain evidence="2">CAQ_001_2017</strain>
    </source>
</reference>
<feature type="region of interest" description="Disordered" evidence="1">
    <location>
        <begin position="274"/>
        <end position="302"/>
    </location>
</feature>
<dbReference type="AlphaFoldDB" id="A0A9P8L7V7"/>
<proteinExistence type="predicted"/>
<comment type="caution">
    <text evidence="2">The sequence shown here is derived from an EMBL/GenBank/DDBJ whole genome shotgun (WGS) entry which is preliminary data.</text>
</comment>
<protein>
    <recommendedName>
        <fullName evidence="4">Kinetochore complex Sim4 subunit Fta1-domain-containing protein</fullName>
    </recommendedName>
</protein>
<dbReference type="Pfam" id="PF13092">
    <property type="entry name" value="CENP-L"/>
    <property type="match status" value="1"/>
</dbReference>
<evidence type="ECO:0000313" key="2">
    <source>
        <dbReference type="EMBL" id="KAH0555895.1"/>
    </source>
</evidence>